<dbReference type="PROSITE" id="PS00073">
    <property type="entry name" value="ACYL_COA_DH_2"/>
    <property type="match status" value="1"/>
</dbReference>
<comment type="caution">
    <text evidence="8">The sequence shown here is derived from an EMBL/GenBank/DDBJ whole genome shotgun (WGS) entry which is preliminary data.</text>
</comment>
<dbReference type="PANTHER" id="PTHR43884">
    <property type="entry name" value="ACYL-COA DEHYDROGENASE"/>
    <property type="match status" value="1"/>
</dbReference>
<feature type="domain" description="Acyl-CoA dehydrogenase/oxidase C-terminal" evidence="5">
    <location>
        <begin position="245"/>
        <end position="393"/>
    </location>
</feature>
<evidence type="ECO:0000313" key="9">
    <source>
        <dbReference type="Proteomes" id="UP000737171"/>
    </source>
</evidence>
<comment type="cofactor">
    <cofactor evidence="1">
        <name>FAD</name>
        <dbReference type="ChEBI" id="CHEBI:57692"/>
    </cofactor>
</comment>
<dbReference type="InterPro" id="IPR036250">
    <property type="entry name" value="AcylCo_DH-like_C"/>
</dbReference>
<reference evidence="8 9" key="1">
    <citation type="submission" date="2020-05" db="EMBL/GenBank/DDBJ databases">
        <title>Aquincola sp. isolate from soil.</title>
        <authorList>
            <person name="Han J."/>
            <person name="Kim D.-U."/>
        </authorList>
    </citation>
    <scope>NUCLEOTIDE SEQUENCE [LARGE SCALE GENOMIC DNA]</scope>
    <source>
        <strain evidence="8 9">S2</strain>
    </source>
</reference>
<keyword evidence="3" id="KW-0285">Flavoprotein</keyword>
<evidence type="ECO:0000256" key="3">
    <source>
        <dbReference type="ARBA" id="ARBA00022630"/>
    </source>
</evidence>
<dbReference type="Pfam" id="PF02771">
    <property type="entry name" value="Acyl-CoA_dh_N"/>
    <property type="match status" value="1"/>
</dbReference>
<keyword evidence="4" id="KW-0274">FAD</keyword>
<dbReference type="InterPro" id="IPR013786">
    <property type="entry name" value="AcylCoA_DH/ox_N"/>
</dbReference>
<dbReference type="Gene3D" id="1.10.540.10">
    <property type="entry name" value="Acyl-CoA dehydrogenase/oxidase, N-terminal domain"/>
    <property type="match status" value="1"/>
</dbReference>
<accession>A0ABX2E963</accession>
<dbReference type="Pfam" id="PF00441">
    <property type="entry name" value="Acyl-CoA_dh_1"/>
    <property type="match status" value="1"/>
</dbReference>
<evidence type="ECO:0000259" key="7">
    <source>
        <dbReference type="Pfam" id="PF02771"/>
    </source>
</evidence>
<dbReference type="InterPro" id="IPR046373">
    <property type="entry name" value="Acyl-CoA_Oxase/DH_mid-dom_sf"/>
</dbReference>
<evidence type="ECO:0000256" key="2">
    <source>
        <dbReference type="ARBA" id="ARBA00009347"/>
    </source>
</evidence>
<dbReference type="InterPro" id="IPR006089">
    <property type="entry name" value="Acyl-CoA_DH_CS"/>
</dbReference>
<evidence type="ECO:0000259" key="6">
    <source>
        <dbReference type="Pfam" id="PF02770"/>
    </source>
</evidence>
<dbReference type="Proteomes" id="UP000737171">
    <property type="component" value="Unassembled WGS sequence"/>
</dbReference>
<evidence type="ECO:0000313" key="8">
    <source>
        <dbReference type="EMBL" id="NRF65495.1"/>
    </source>
</evidence>
<organism evidence="8 9">
    <name type="scientific">Pseudaquabacterium terrae</name>
    <dbReference type="NCBI Taxonomy" id="2732868"/>
    <lineage>
        <taxon>Bacteria</taxon>
        <taxon>Pseudomonadati</taxon>
        <taxon>Pseudomonadota</taxon>
        <taxon>Betaproteobacteria</taxon>
        <taxon>Burkholderiales</taxon>
        <taxon>Sphaerotilaceae</taxon>
        <taxon>Pseudaquabacterium</taxon>
    </lineage>
</organism>
<dbReference type="InterPro" id="IPR009075">
    <property type="entry name" value="AcylCo_DH/oxidase_C"/>
</dbReference>
<dbReference type="Pfam" id="PF02770">
    <property type="entry name" value="Acyl-CoA_dh_M"/>
    <property type="match status" value="1"/>
</dbReference>
<gene>
    <name evidence="8" type="ORF">HLB44_00720</name>
</gene>
<dbReference type="RefSeq" id="WP_173119593.1">
    <property type="nucleotide sequence ID" value="NZ_JABRWJ010000001.1"/>
</dbReference>
<dbReference type="EMBL" id="JABRWJ010000001">
    <property type="protein sequence ID" value="NRF65495.1"/>
    <property type="molecule type" value="Genomic_DNA"/>
</dbReference>
<dbReference type="PROSITE" id="PS00072">
    <property type="entry name" value="ACYL_COA_DH_1"/>
    <property type="match status" value="1"/>
</dbReference>
<keyword evidence="9" id="KW-1185">Reference proteome</keyword>
<dbReference type="InterPro" id="IPR006091">
    <property type="entry name" value="Acyl-CoA_Oxase/DH_mid-dom"/>
</dbReference>
<feature type="domain" description="Acyl-CoA dehydrogenase/oxidase N-terminal" evidence="7">
    <location>
        <begin position="12"/>
        <end position="121"/>
    </location>
</feature>
<dbReference type="PANTHER" id="PTHR43884:SF12">
    <property type="entry name" value="ISOVALERYL-COA DEHYDROGENASE, MITOCHONDRIAL-RELATED"/>
    <property type="match status" value="1"/>
</dbReference>
<dbReference type="InterPro" id="IPR037069">
    <property type="entry name" value="AcylCoA_DH/ox_N_sf"/>
</dbReference>
<dbReference type="SUPFAM" id="SSF56645">
    <property type="entry name" value="Acyl-CoA dehydrogenase NM domain-like"/>
    <property type="match status" value="1"/>
</dbReference>
<protein>
    <submittedName>
        <fullName evidence="8">Acyl-CoA dehydrogenase family protein</fullName>
    </submittedName>
</protein>
<dbReference type="InterPro" id="IPR009100">
    <property type="entry name" value="AcylCoA_DH/oxidase_NM_dom_sf"/>
</dbReference>
<comment type="similarity">
    <text evidence="2">Belongs to the acyl-CoA dehydrogenase family.</text>
</comment>
<evidence type="ECO:0000259" key="5">
    <source>
        <dbReference type="Pfam" id="PF00441"/>
    </source>
</evidence>
<sequence>MPLQFTRSWSDPDLEAFRDSVVRFIEAEVLPGDEAARRRGHVGHAIWRRAGELGFLCTDVPAEHGGAGGDFRHEAVFDEEMARRALTGMSTSVHSIVAHYFLNHGTEAQKRHYLPRLARGELVGAIAMTEPGAGSDLQGVRARAELRGEHYLLNGSKTFISNGYLAGVVLVVCKTDPTQGARGTSILIVDTERASADDPGLESGCRGFRVGRLLDKLGMKAQDTSELFFDDVRVPAANLLGGAPGQGFFQLMSDLPYERLLIGVAALAGMEGAYEATLAYVRERQAFGQPIAAYQNTRFKLADAATQILVGRAFIDRCVEQIVAGTLDTATASMAKLWGSETQGRVLDELLQLWGGYGYMTETMVARMYADARVQRIYGGTNEIMREVIARNL</sequence>
<dbReference type="Gene3D" id="2.40.110.10">
    <property type="entry name" value="Butyryl-CoA Dehydrogenase, subunit A, domain 2"/>
    <property type="match status" value="1"/>
</dbReference>
<name>A0ABX2E963_9BURK</name>
<evidence type="ECO:0000256" key="1">
    <source>
        <dbReference type="ARBA" id="ARBA00001974"/>
    </source>
</evidence>
<evidence type="ECO:0000256" key="4">
    <source>
        <dbReference type="ARBA" id="ARBA00022827"/>
    </source>
</evidence>
<dbReference type="Gene3D" id="1.20.140.10">
    <property type="entry name" value="Butyryl-CoA Dehydrogenase, subunit A, domain 3"/>
    <property type="match status" value="1"/>
</dbReference>
<dbReference type="SUPFAM" id="SSF47203">
    <property type="entry name" value="Acyl-CoA dehydrogenase C-terminal domain-like"/>
    <property type="match status" value="1"/>
</dbReference>
<feature type="domain" description="Acyl-CoA oxidase/dehydrogenase middle" evidence="6">
    <location>
        <begin position="125"/>
        <end position="232"/>
    </location>
</feature>
<proteinExistence type="inferred from homology"/>